<proteinExistence type="predicted"/>
<evidence type="ECO:0000313" key="2">
    <source>
        <dbReference type="Proteomes" id="UP000320055"/>
    </source>
</evidence>
<reference evidence="1 2" key="1">
    <citation type="submission" date="2019-01" db="EMBL/GenBank/DDBJ databases">
        <authorList>
            <person name="Brito A."/>
        </authorList>
    </citation>
    <scope>NUCLEOTIDE SEQUENCE [LARGE SCALE GENOMIC DNA]</scope>
    <source>
        <strain evidence="1">1</strain>
    </source>
</reference>
<dbReference type="Proteomes" id="UP000320055">
    <property type="component" value="Unassembled WGS sequence"/>
</dbReference>
<dbReference type="EMBL" id="CAACVJ010000163">
    <property type="protein sequence ID" value="VEP14158.1"/>
    <property type="molecule type" value="Genomic_DNA"/>
</dbReference>
<gene>
    <name evidence="1" type="ORF">H1P_2450004</name>
</gene>
<protein>
    <submittedName>
        <fullName evidence="1">Uncharacterized protein</fullName>
    </submittedName>
</protein>
<sequence length="46" mass="4975">MGSLNKFTDIAISKIKIRIALNGQSARILPPRLGQVVVRAQAKSIT</sequence>
<accession>A0A563VRS4</accession>
<name>A0A563VRS4_9CYAN</name>
<evidence type="ECO:0000313" key="1">
    <source>
        <dbReference type="EMBL" id="VEP14158.1"/>
    </source>
</evidence>
<dbReference type="AlphaFoldDB" id="A0A563VRS4"/>
<keyword evidence="2" id="KW-1185">Reference proteome</keyword>
<organism evidence="1 2">
    <name type="scientific">Hyella patelloides LEGE 07179</name>
    <dbReference type="NCBI Taxonomy" id="945734"/>
    <lineage>
        <taxon>Bacteria</taxon>
        <taxon>Bacillati</taxon>
        <taxon>Cyanobacteriota</taxon>
        <taxon>Cyanophyceae</taxon>
        <taxon>Pleurocapsales</taxon>
        <taxon>Hyellaceae</taxon>
        <taxon>Hyella</taxon>
    </lineage>
</organism>